<dbReference type="PANTHER" id="PTHR47661">
    <property type="entry name" value="PHOSPHOGLUCAN PHOSPHATASE LSF1, CHLOROPLASTIC"/>
    <property type="match status" value="1"/>
</dbReference>
<dbReference type="AlphaFoldDB" id="A0AAN7KE43"/>
<evidence type="ECO:0000313" key="2">
    <source>
        <dbReference type="Proteomes" id="UP001346149"/>
    </source>
</evidence>
<accession>A0AAN7KE43</accession>
<name>A0AAN7KE43_TRANT</name>
<organism evidence="1 2">
    <name type="scientific">Trapa natans</name>
    <name type="common">Water chestnut</name>
    <dbReference type="NCBI Taxonomy" id="22666"/>
    <lineage>
        <taxon>Eukaryota</taxon>
        <taxon>Viridiplantae</taxon>
        <taxon>Streptophyta</taxon>
        <taxon>Embryophyta</taxon>
        <taxon>Tracheophyta</taxon>
        <taxon>Spermatophyta</taxon>
        <taxon>Magnoliopsida</taxon>
        <taxon>eudicotyledons</taxon>
        <taxon>Gunneridae</taxon>
        <taxon>Pentapetalae</taxon>
        <taxon>rosids</taxon>
        <taxon>malvids</taxon>
        <taxon>Myrtales</taxon>
        <taxon>Lythraceae</taxon>
        <taxon>Trapa</taxon>
    </lineage>
</organism>
<sequence length="166" mass="18537">MADTSLHAAYNFITSLHTCKPDRAAIAWATWDLITMVERSRHDGPAKHAVTFVWNGHEGEDVNLVSDFNGNWKEPIKAAHESGSRYETEWLHSIASPAESDGQGNVNNVIQLGDTASVRPIVQQQKKDANIMKVIERSLTENERIMLAKVARCIAFFISPIRVTPK</sequence>
<gene>
    <name evidence="1" type="ORF">SAY86_026684</name>
</gene>
<dbReference type="GO" id="GO:0009507">
    <property type="term" value="C:chloroplast"/>
    <property type="evidence" value="ECO:0007669"/>
    <property type="project" value="TreeGrafter"/>
</dbReference>
<comment type="caution">
    <text evidence="1">The sequence shown here is derived from an EMBL/GenBank/DDBJ whole genome shotgun (WGS) entry which is preliminary data.</text>
</comment>
<protein>
    <submittedName>
        <fullName evidence="1">Uncharacterized protein</fullName>
    </submittedName>
</protein>
<dbReference type="EMBL" id="JAXQNO010000023">
    <property type="protein sequence ID" value="KAK4765594.1"/>
    <property type="molecule type" value="Genomic_DNA"/>
</dbReference>
<evidence type="ECO:0000313" key="1">
    <source>
        <dbReference type="EMBL" id="KAK4765594.1"/>
    </source>
</evidence>
<dbReference type="PANTHER" id="PTHR47661:SF2">
    <property type="entry name" value="PHOSPHOGLUCAN PHOSPHATASE LSF1, CHLOROPLASTIC"/>
    <property type="match status" value="1"/>
</dbReference>
<proteinExistence type="predicted"/>
<dbReference type="CDD" id="cd02859">
    <property type="entry name" value="E_set_AMPKbeta_like_N"/>
    <property type="match status" value="1"/>
</dbReference>
<reference evidence="1 2" key="1">
    <citation type="journal article" date="2023" name="Hortic Res">
        <title>Pangenome of water caltrop reveals structural variations and asymmetric subgenome divergence after allopolyploidization.</title>
        <authorList>
            <person name="Zhang X."/>
            <person name="Chen Y."/>
            <person name="Wang L."/>
            <person name="Yuan Y."/>
            <person name="Fang M."/>
            <person name="Shi L."/>
            <person name="Lu R."/>
            <person name="Comes H.P."/>
            <person name="Ma Y."/>
            <person name="Chen Y."/>
            <person name="Huang G."/>
            <person name="Zhou Y."/>
            <person name="Zheng Z."/>
            <person name="Qiu Y."/>
        </authorList>
    </citation>
    <scope>NUCLEOTIDE SEQUENCE [LARGE SCALE GENOMIC DNA]</scope>
    <source>
        <strain evidence="1">F231</strain>
    </source>
</reference>
<keyword evidence="2" id="KW-1185">Reference proteome</keyword>
<dbReference type="GO" id="GO:0043036">
    <property type="term" value="C:starch grain"/>
    <property type="evidence" value="ECO:0007669"/>
    <property type="project" value="TreeGrafter"/>
</dbReference>
<dbReference type="GO" id="GO:0005983">
    <property type="term" value="P:starch catabolic process"/>
    <property type="evidence" value="ECO:0007669"/>
    <property type="project" value="TreeGrafter"/>
</dbReference>
<dbReference type="Proteomes" id="UP001346149">
    <property type="component" value="Unassembled WGS sequence"/>
</dbReference>